<sequence>MLGRALSDEELRLFAAAARRQPVTAGEVLFRRGEAGQSMFVIESGQIRLEFGDGLADRVLGPSEYFGELAVFIGQHSRMAGAVAETGGVVHVVDQAAFERLLGEQPGLLARFMRRSFAYLVASETQLILGLRRRNEDLMQTLDSLRQTRTELSIAQQLVRTDELTGLVNRRGLYRYIDELDCEALAEQHLALLLIDLDDFKRINDRNGHLAGDSALRAVAEEVRRAAGPMELPCRLGGDEFALLAHVSDAGDLANRAIRLVAAVRSLRLPILREPLRLSVSIGACFCPPGEDWSSWYSRADALLYQAKVEGGDGWRLGD</sequence>
<dbReference type="CDD" id="cd01949">
    <property type="entry name" value="GGDEF"/>
    <property type="match status" value="1"/>
</dbReference>
<feature type="domain" description="GGDEF" evidence="6">
    <location>
        <begin position="188"/>
        <end position="319"/>
    </location>
</feature>
<dbReference type="SUPFAM" id="SSF51206">
    <property type="entry name" value="cAMP-binding domain-like"/>
    <property type="match status" value="1"/>
</dbReference>
<evidence type="ECO:0000256" key="4">
    <source>
        <dbReference type="SAM" id="Coils"/>
    </source>
</evidence>
<evidence type="ECO:0000256" key="2">
    <source>
        <dbReference type="ARBA" id="ARBA00012528"/>
    </source>
</evidence>
<dbReference type="InterPro" id="IPR050469">
    <property type="entry name" value="Diguanylate_Cyclase"/>
</dbReference>
<dbReference type="GO" id="GO:0005886">
    <property type="term" value="C:plasma membrane"/>
    <property type="evidence" value="ECO:0007669"/>
    <property type="project" value="TreeGrafter"/>
</dbReference>
<evidence type="ECO:0000313" key="8">
    <source>
        <dbReference type="Proteomes" id="UP000519004"/>
    </source>
</evidence>
<feature type="coiled-coil region" evidence="4">
    <location>
        <begin position="128"/>
        <end position="155"/>
    </location>
</feature>
<dbReference type="PANTHER" id="PTHR45138:SF9">
    <property type="entry name" value="DIGUANYLATE CYCLASE DGCM-RELATED"/>
    <property type="match status" value="1"/>
</dbReference>
<dbReference type="GO" id="GO:0052621">
    <property type="term" value="F:diguanylate cyclase activity"/>
    <property type="evidence" value="ECO:0007669"/>
    <property type="project" value="UniProtKB-EC"/>
</dbReference>
<dbReference type="CDD" id="cd00038">
    <property type="entry name" value="CAP_ED"/>
    <property type="match status" value="1"/>
</dbReference>
<dbReference type="Proteomes" id="UP000519004">
    <property type="component" value="Unassembled WGS sequence"/>
</dbReference>
<dbReference type="SMART" id="SM00100">
    <property type="entry name" value="cNMP"/>
    <property type="match status" value="1"/>
</dbReference>
<dbReference type="SMART" id="SM00267">
    <property type="entry name" value="GGDEF"/>
    <property type="match status" value="1"/>
</dbReference>
<dbReference type="Gene3D" id="2.60.120.10">
    <property type="entry name" value="Jelly Rolls"/>
    <property type="match status" value="1"/>
</dbReference>
<comment type="subcellular location">
    <subcellularLocation>
        <location evidence="1">Cytoplasm</location>
    </subcellularLocation>
</comment>
<accession>A0A7W7Y155</accession>
<keyword evidence="8" id="KW-1185">Reference proteome</keyword>
<evidence type="ECO:0000256" key="3">
    <source>
        <dbReference type="ARBA" id="ARBA00034247"/>
    </source>
</evidence>
<dbReference type="PRINTS" id="PR00103">
    <property type="entry name" value="CAMPKINASE"/>
</dbReference>
<keyword evidence="4" id="KW-0175">Coiled coil</keyword>
<dbReference type="PROSITE" id="PS50042">
    <property type="entry name" value="CNMP_BINDING_3"/>
    <property type="match status" value="1"/>
</dbReference>
<evidence type="ECO:0000259" key="6">
    <source>
        <dbReference type="PROSITE" id="PS50887"/>
    </source>
</evidence>
<dbReference type="GO" id="GO:0005737">
    <property type="term" value="C:cytoplasm"/>
    <property type="evidence" value="ECO:0007669"/>
    <property type="project" value="UniProtKB-SubCell"/>
</dbReference>
<dbReference type="RefSeq" id="WP_183948833.1">
    <property type="nucleotide sequence ID" value="NZ_JACHHX010000015.1"/>
</dbReference>
<evidence type="ECO:0000256" key="1">
    <source>
        <dbReference type="ARBA" id="ARBA00004496"/>
    </source>
</evidence>
<evidence type="ECO:0000259" key="5">
    <source>
        <dbReference type="PROSITE" id="PS50042"/>
    </source>
</evidence>
<name>A0A7W7Y155_9GAMM</name>
<dbReference type="Pfam" id="PF00990">
    <property type="entry name" value="GGDEF"/>
    <property type="match status" value="1"/>
</dbReference>
<dbReference type="InterPro" id="IPR029787">
    <property type="entry name" value="Nucleotide_cyclase"/>
</dbReference>
<dbReference type="EC" id="2.7.7.65" evidence="2"/>
<dbReference type="PANTHER" id="PTHR45138">
    <property type="entry name" value="REGULATORY COMPONENTS OF SENSORY TRANSDUCTION SYSTEM"/>
    <property type="match status" value="1"/>
</dbReference>
<dbReference type="GO" id="GO:0043709">
    <property type="term" value="P:cell adhesion involved in single-species biofilm formation"/>
    <property type="evidence" value="ECO:0007669"/>
    <property type="project" value="TreeGrafter"/>
</dbReference>
<feature type="domain" description="Cyclic nucleotide-binding" evidence="5">
    <location>
        <begin position="2"/>
        <end position="103"/>
    </location>
</feature>
<dbReference type="GO" id="GO:1902201">
    <property type="term" value="P:negative regulation of bacterial-type flagellum-dependent cell motility"/>
    <property type="evidence" value="ECO:0007669"/>
    <property type="project" value="TreeGrafter"/>
</dbReference>
<dbReference type="InterPro" id="IPR000595">
    <property type="entry name" value="cNMP-bd_dom"/>
</dbReference>
<evidence type="ECO:0000313" key="7">
    <source>
        <dbReference type="EMBL" id="MBB5016160.1"/>
    </source>
</evidence>
<dbReference type="Gene3D" id="3.30.70.270">
    <property type="match status" value="1"/>
</dbReference>
<dbReference type="InterPro" id="IPR043128">
    <property type="entry name" value="Rev_trsase/Diguanyl_cyclase"/>
</dbReference>
<reference evidence="7 8" key="1">
    <citation type="submission" date="2020-08" db="EMBL/GenBank/DDBJ databases">
        <title>Genomic Encyclopedia of Type Strains, Phase IV (KMG-IV): sequencing the most valuable type-strain genomes for metagenomic binning, comparative biology and taxonomic classification.</title>
        <authorList>
            <person name="Goeker M."/>
        </authorList>
    </citation>
    <scope>NUCLEOTIDE SEQUENCE [LARGE SCALE GENOMIC DNA]</scope>
    <source>
        <strain evidence="7 8">DSM 25897</strain>
    </source>
</reference>
<organism evidence="7 8">
    <name type="scientific">Rehaibacterium terrae</name>
    <dbReference type="NCBI Taxonomy" id="1341696"/>
    <lineage>
        <taxon>Bacteria</taxon>
        <taxon>Pseudomonadati</taxon>
        <taxon>Pseudomonadota</taxon>
        <taxon>Gammaproteobacteria</taxon>
        <taxon>Lysobacterales</taxon>
        <taxon>Lysobacteraceae</taxon>
        <taxon>Rehaibacterium</taxon>
    </lineage>
</organism>
<dbReference type="Pfam" id="PF00027">
    <property type="entry name" value="cNMP_binding"/>
    <property type="match status" value="1"/>
</dbReference>
<dbReference type="SUPFAM" id="SSF55073">
    <property type="entry name" value="Nucleotide cyclase"/>
    <property type="match status" value="1"/>
</dbReference>
<comment type="catalytic activity">
    <reaction evidence="3">
        <text>2 GTP = 3',3'-c-di-GMP + 2 diphosphate</text>
        <dbReference type="Rhea" id="RHEA:24898"/>
        <dbReference type="ChEBI" id="CHEBI:33019"/>
        <dbReference type="ChEBI" id="CHEBI:37565"/>
        <dbReference type="ChEBI" id="CHEBI:58805"/>
        <dbReference type="EC" id="2.7.7.65"/>
    </reaction>
</comment>
<dbReference type="InterPro" id="IPR000160">
    <property type="entry name" value="GGDEF_dom"/>
</dbReference>
<proteinExistence type="predicted"/>
<dbReference type="EMBL" id="JACHHX010000015">
    <property type="protein sequence ID" value="MBB5016160.1"/>
    <property type="molecule type" value="Genomic_DNA"/>
</dbReference>
<dbReference type="PROSITE" id="PS50887">
    <property type="entry name" value="GGDEF"/>
    <property type="match status" value="1"/>
</dbReference>
<protein>
    <recommendedName>
        <fullName evidence="2">diguanylate cyclase</fullName>
        <ecNumber evidence="2">2.7.7.65</ecNumber>
    </recommendedName>
</protein>
<dbReference type="InterPro" id="IPR014710">
    <property type="entry name" value="RmlC-like_jellyroll"/>
</dbReference>
<dbReference type="InterPro" id="IPR018490">
    <property type="entry name" value="cNMP-bd_dom_sf"/>
</dbReference>
<dbReference type="NCBIfam" id="TIGR00254">
    <property type="entry name" value="GGDEF"/>
    <property type="match status" value="1"/>
</dbReference>
<gene>
    <name evidence="7" type="ORF">HNQ58_002071</name>
</gene>
<comment type="caution">
    <text evidence="7">The sequence shown here is derived from an EMBL/GenBank/DDBJ whole genome shotgun (WGS) entry which is preliminary data.</text>
</comment>
<dbReference type="AlphaFoldDB" id="A0A7W7Y155"/>